<comment type="caution">
    <text evidence="11">The sequence shown here is derived from an EMBL/GenBank/DDBJ whole genome shotgun (WGS) entry which is preliminary data.</text>
</comment>
<dbReference type="SUPFAM" id="SSF53800">
    <property type="entry name" value="Chelatase"/>
    <property type="match status" value="1"/>
</dbReference>
<evidence type="ECO:0000256" key="8">
    <source>
        <dbReference type="ARBA" id="ARBA00024536"/>
    </source>
</evidence>
<reference evidence="11 12" key="2">
    <citation type="journal article" date="2018" name="J. Invertebr. Pathol.">
        <title>'Candidatus Aquirickettsiella gammari' (Gammaproteobacteria: Legionellales: Coxiellaceae): A bacterial pathogen of the freshwater crustacean Gammarus fossarum (Malacostraca: Amphipoda).</title>
        <authorList>
            <person name="Bojko J."/>
            <person name="Dunn A.M."/>
            <person name="Stebbing P.D."/>
            <person name="van Aerle R."/>
            <person name="Bacela-Spychalska K."/>
            <person name="Bean T.P."/>
            <person name="Urrutia A."/>
            <person name="Stentiford G.D."/>
        </authorList>
    </citation>
    <scope>NUCLEOTIDE SEQUENCE [LARGE SCALE GENOMIC DNA]</scope>
    <source>
        <strain evidence="11">RA15029</strain>
    </source>
</reference>
<dbReference type="AlphaFoldDB" id="A0A370CG86"/>
<dbReference type="InterPro" id="IPR019772">
    <property type="entry name" value="Ferrochelatase_AS"/>
</dbReference>
<comment type="catalytic activity">
    <reaction evidence="9 10">
        <text>heme b + 2 H(+) = protoporphyrin IX + Fe(2+)</text>
        <dbReference type="Rhea" id="RHEA:22584"/>
        <dbReference type="ChEBI" id="CHEBI:15378"/>
        <dbReference type="ChEBI" id="CHEBI:29033"/>
        <dbReference type="ChEBI" id="CHEBI:57306"/>
        <dbReference type="ChEBI" id="CHEBI:60344"/>
        <dbReference type="EC" id="4.98.1.1"/>
    </reaction>
</comment>
<dbReference type="CDD" id="cd00419">
    <property type="entry name" value="Ferrochelatase_C"/>
    <property type="match status" value="1"/>
</dbReference>
<dbReference type="NCBIfam" id="TIGR00109">
    <property type="entry name" value="hemH"/>
    <property type="match status" value="1"/>
</dbReference>
<dbReference type="UniPathway" id="UPA00252">
    <property type="reaction ID" value="UER00325"/>
</dbReference>
<dbReference type="PANTHER" id="PTHR11108:SF1">
    <property type="entry name" value="FERROCHELATASE, MITOCHONDRIAL"/>
    <property type="match status" value="1"/>
</dbReference>
<accession>A0A370CG86</accession>
<dbReference type="Proteomes" id="UP000226429">
    <property type="component" value="Unassembled WGS sequence"/>
</dbReference>
<dbReference type="EMBL" id="NMOS02000017">
    <property type="protein sequence ID" value="RDH40071.1"/>
    <property type="molecule type" value="Genomic_DNA"/>
</dbReference>
<evidence type="ECO:0000313" key="12">
    <source>
        <dbReference type="Proteomes" id="UP000226429"/>
    </source>
</evidence>
<dbReference type="GO" id="GO:0004325">
    <property type="term" value="F:ferrochelatase activity"/>
    <property type="evidence" value="ECO:0007669"/>
    <property type="project" value="UniProtKB-UniRule"/>
</dbReference>
<keyword evidence="4 9" id="KW-0408">Iron</keyword>
<dbReference type="Pfam" id="PF00762">
    <property type="entry name" value="Ferrochelatase"/>
    <property type="match status" value="1"/>
</dbReference>
<organism evidence="11 12">
    <name type="scientific">Candidatus Aquirickettsiella gammari</name>
    <dbReference type="NCBI Taxonomy" id="2016198"/>
    <lineage>
        <taxon>Bacteria</taxon>
        <taxon>Pseudomonadati</taxon>
        <taxon>Pseudomonadota</taxon>
        <taxon>Gammaproteobacteria</taxon>
        <taxon>Legionellales</taxon>
        <taxon>Coxiellaceae</taxon>
        <taxon>Candidatus Aquirickettsiella</taxon>
    </lineage>
</organism>
<dbReference type="PANTHER" id="PTHR11108">
    <property type="entry name" value="FERROCHELATASE"/>
    <property type="match status" value="1"/>
</dbReference>
<protein>
    <recommendedName>
        <fullName evidence="9 10">Ferrochelatase</fullName>
        <ecNumber evidence="9 10">4.98.1.1</ecNumber>
    </recommendedName>
    <alternativeName>
        <fullName evidence="9">Heme synthase</fullName>
    </alternativeName>
    <alternativeName>
        <fullName evidence="9">Protoheme ferro-lyase</fullName>
    </alternativeName>
</protein>
<comment type="subcellular location">
    <subcellularLocation>
        <location evidence="9 10">Cytoplasm</location>
    </subcellularLocation>
</comment>
<evidence type="ECO:0000256" key="5">
    <source>
        <dbReference type="ARBA" id="ARBA00023133"/>
    </source>
</evidence>
<dbReference type="EC" id="4.98.1.1" evidence="9 10"/>
<dbReference type="HAMAP" id="MF_00323">
    <property type="entry name" value="Ferrochelatase"/>
    <property type="match status" value="1"/>
</dbReference>
<evidence type="ECO:0000256" key="4">
    <source>
        <dbReference type="ARBA" id="ARBA00023004"/>
    </source>
</evidence>
<comment type="similarity">
    <text evidence="1 9 10">Belongs to the ferrochelatase family.</text>
</comment>
<proteinExistence type="inferred from homology"/>
<evidence type="ECO:0000313" key="11">
    <source>
        <dbReference type="EMBL" id="RDH40071.1"/>
    </source>
</evidence>
<dbReference type="InterPro" id="IPR033644">
    <property type="entry name" value="Ferrochelatase_C"/>
</dbReference>
<dbReference type="GO" id="GO:0005737">
    <property type="term" value="C:cytoplasm"/>
    <property type="evidence" value="ECO:0007669"/>
    <property type="project" value="UniProtKB-SubCell"/>
</dbReference>
<comment type="function">
    <text evidence="9 10">Catalyzes the ferrous insertion into protoporphyrin IX.</text>
</comment>
<dbReference type="PROSITE" id="PS00534">
    <property type="entry name" value="FERROCHELATASE"/>
    <property type="match status" value="1"/>
</dbReference>
<comment type="pathway">
    <text evidence="9 10">Porphyrin-containing compound metabolism; protoheme biosynthesis; protoheme from protoporphyrin-IX: step 1/1.</text>
</comment>
<dbReference type="GO" id="GO:0006783">
    <property type="term" value="P:heme biosynthetic process"/>
    <property type="evidence" value="ECO:0007669"/>
    <property type="project" value="UniProtKB-UniRule"/>
</dbReference>
<evidence type="ECO:0000256" key="7">
    <source>
        <dbReference type="ARBA" id="ARBA00023244"/>
    </source>
</evidence>
<dbReference type="Gene3D" id="3.40.50.1400">
    <property type="match status" value="2"/>
</dbReference>
<dbReference type="CDD" id="cd03411">
    <property type="entry name" value="Ferrochelatase_N"/>
    <property type="match status" value="1"/>
</dbReference>
<keyword evidence="2 9" id="KW-0963">Cytoplasm</keyword>
<evidence type="ECO:0000256" key="10">
    <source>
        <dbReference type="RuleBase" id="RU000607"/>
    </source>
</evidence>
<name>A0A370CG86_9COXI</name>
<keyword evidence="12" id="KW-1185">Reference proteome</keyword>
<keyword evidence="6 9" id="KW-0456">Lyase</keyword>
<evidence type="ECO:0000256" key="3">
    <source>
        <dbReference type="ARBA" id="ARBA00022723"/>
    </source>
</evidence>
<dbReference type="InterPro" id="IPR001015">
    <property type="entry name" value="Ferrochelatase"/>
</dbReference>
<evidence type="ECO:0000256" key="2">
    <source>
        <dbReference type="ARBA" id="ARBA00022490"/>
    </source>
</evidence>
<comment type="catalytic activity">
    <reaction evidence="8">
        <text>Fe-coproporphyrin III + 2 H(+) = coproporphyrin III + Fe(2+)</text>
        <dbReference type="Rhea" id="RHEA:49572"/>
        <dbReference type="ChEBI" id="CHEBI:15378"/>
        <dbReference type="ChEBI" id="CHEBI:29033"/>
        <dbReference type="ChEBI" id="CHEBI:68438"/>
        <dbReference type="ChEBI" id="CHEBI:131725"/>
        <dbReference type="EC" id="4.99.1.9"/>
    </reaction>
    <physiologicalReaction direction="right-to-left" evidence="8">
        <dbReference type="Rhea" id="RHEA:49574"/>
    </physiologicalReaction>
</comment>
<keyword evidence="3 9" id="KW-0479">Metal-binding</keyword>
<dbReference type="GO" id="GO:0046872">
    <property type="term" value="F:metal ion binding"/>
    <property type="evidence" value="ECO:0007669"/>
    <property type="project" value="UniProtKB-KW"/>
</dbReference>
<feature type="binding site" evidence="9">
    <location>
        <position position="195"/>
    </location>
    <ligand>
        <name>Fe(2+)</name>
        <dbReference type="ChEBI" id="CHEBI:29033"/>
    </ligand>
</feature>
<evidence type="ECO:0000256" key="6">
    <source>
        <dbReference type="ARBA" id="ARBA00023239"/>
    </source>
</evidence>
<evidence type="ECO:0000256" key="1">
    <source>
        <dbReference type="ARBA" id="ARBA00007718"/>
    </source>
</evidence>
<feature type="binding site" evidence="9">
    <location>
        <position position="276"/>
    </location>
    <ligand>
        <name>Fe(2+)</name>
        <dbReference type="ChEBI" id="CHEBI:29033"/>
    </ligand>
</feature>
<sequence>MNTQQTGVLLINLGTPQAPTTRGVRDYLIEFLSDKRVVELPTYLWQPLLRGVLLPIRAKRSAKLYQSIWMPEGSPLLVYSRRLAEKVQANLGDKFKLVLCMRYGKANIQAGLDVLLSAGIQSIVILPLYPQYSAATTASCFDVVAKVFKQSRFIPSLHWVSSYFQHPLYIHALAHQIQQYWSKHGKKAYLLFSFHGLPKRCCQLGDPYEQQCHTTARLLAAQLHLAETSYQVVFQSRFGKTVWLQPYCEVVLRQLAEQGIKQVAVICPGFAVDCLETLEEISQRYRKLFLQAGGEDFYYISALNDTLEQTQLIARLAKQASSDT</sequence>
<keyword evidence="5 9" id="KW-0350">Heme biosynthesis</keyword>
<dbReference type="FunFam" id="3.40.50.1400:FF:000002">
    <property type="entry name" value="Ferrochelatase"/>
    <property type="match status" value="1"/>
</dbReference>
<keyword evidence="7 9" id="KW-0627">Porphyrin biosynthesis</keyword>
<dbReference type="InterPro" id="IPR033659">
    <property type="entry name" value="Ferrochelatase_N"/>
</dbReference>
<reference evidence="11 12" key="1">
    <citation type="journal article" date="2017" name="Int. J. Syst. Evol. Microbiol.">
        <title>Aquarickettsiella crustaci n. gen. n. sp. (Gammaproteobacteria: Legionellales: Coxiellaceae); a bacterial pathogen of the freshwater crustacean: Gammarus fossarum (Malacostraca: Amphipoda).</title>
        <authorList>
            <person name="Bojko J."/>
            <person name="Dunn A.M."/>
            <person name="Stebbing P.D."/>
            <person name="Van Aerle R."/>
            <person name="Bacela-Spychalska K."/>
            <person name="Bean T.P."/>
            <person name="Stentiford G.D."/>
        </authorList>
    </citation>
    <scope>NUCLEOTIDE SEQUENCE [LARGE SCALE GENOMIC DNA]</scope>
    <source>
        <strain evidence="11">RA15029</strain>
    </source>
</reference>
<gene>
    <name evidence="9" type="primary">hemH</name>
    <name evidence="11" type="ORF">CFE62_005675</name>
</gene>
<evidence type="ECO:0000256" key="9">
    <source>
        <dbReference type="HAMAP-Rule" id="MF_00323"/>
    </source>
</evidence>